<dbReference type="PANTHER" id="PTHR30055:SF234">
    <property type="entry name" value="HTH-TYPE TRANSCRIPTIONAL REGULATOR BETI"/>
    <property type="match status" value="1"/>
</dbReference>
<dbReference type="PROSITE" id="PS50977">
    <property type="entry name" value="HTH_TETR_2"/>
    <property type="match status" value="1"/>
</dbReference>
<organism evidence="6 7">
    <name type="scientific">Yinghuangia aomiensis</name>
    <dbReference type="NCBI Taxonomy" id="676205"/>
    <lineage>
        <taxon>Bacteria</taxon>
        <taxon>Bacillati</taxon>
        <taxon>Actinomycetota</taxon>
        <taxon>Actinomycetes</taxon>
        <taxon>Kitasatosporales</taxon>
        <taxon>Streptomycetaceae</taxon>
        <taxon>Yinghuangia</taxon>
    </lineage>
</organism>
<protein>
    <submittedName>
        <fullName evidence="6">TetR/AcrR family transcriptional regulator</fullName>
    </submittedName>
</protein>
<keyword evidence="2 4" id="KW-0238">DNA-binding</keyword>
<evidence type="ECO:0000256" key="3">
    <source>
        <dbReference type="ARBA" id="ARBA00023163"/>
    </source>
</evidence>
<keyword evidence="7" id="KW-1185">Reference proteome</keyword>
<feature type="domain" description="HTH tetR-type" evidence="5">
    <location>
        <begin position="15"/>
        <end position="75"/>
    </location>
</feature>
<evidence type="ECO:0000256" key="2">
    <source>
        <dbReference type="ARBA" id="ARBA00023125"/>
    </source>
</evidence>
<proteinExistence type="predicted"/>
<feature type="DNA-binding region" description="H-T-H motif" evidence="4">
    <location>
        <begin position="38"/>
        <end position="57"/>
    </location>
</feature>
<sequence>MSRMGKERVPNAASPVTRGRLVAEAERLFLAQGYDKVSVRAVNAAAGMNPAAVHYHFGSKEGLVAVVLQQRLVPLWADRLGELGERRDAGWKPGITELADIIVSPFDQLVAAEDGRMLVHLLARVVLGSVEVPWDNPWFRYEPWCALLRATRPDLSERVADQRWRLAFALLLQTYGQPLVPADRLGALPPPDPRQVAAFIAAGLDAPAPGEEAS</sequence>
<dbReference type="Pfam" id="PF00440">
    <property type="entry name" value="TetR_N"/>
    <property type="match status" value="1"/>
</dbReference>
<dbReference type="Proteomes" id="UP001500466">
    <property type="component" value="Unassembled WGS sequence"/>
</dbReference>
<keyword evidence="3" id="KW-0804">Transcription</keyword>
<evidence type="ECO:0000256" key="4">
    <source>
        <dbReference type="PROSITE-ProRule" id="PRU00335"/>
    </source>
</evidence>
<dbReference type="InterPro" id="IPR001647">
    <property type="entry name" value="HTH_TetR"/>
</dbReference>
<dbReference type="InterPro" id="IPR050109">
    <property type="entry name" value="HTH-type_TetR-like_transc_reg"/>
</dbReference>
<accession>A0ABP9HJK3</accession>
<evidence type="ECO:0000313" key="6">
    <source>
        <dbReference type="EMBL" id="GAA4972486.1"/>
    </source>
</evidence>
<evidence type="ECO:0000259" key="5">
    <source>
        <dbReference type="PROSITE" id="PS50977"/>
    </source>
</evidence>
<dbReference type="EMBL" id="BAABHS010000015">
    <property type="protein sequence ID" value="GAA4972486.1"/>
    <property type="molecule type" value="Genomic_DNA"/>
</dbReference>
<evidence type="ECO:0000313" key="7">
    <source>
        <dbReference type="Proteomes" id="UP001500466"/>
    </source>
</evidence>
<name>A0ABP9HJK3_9ACTN</name>
<dbReference type="PRINTS" id="PR00455">
    <property type="entry name" value="HTHTETR"/>
</dbReference>
<dbReference type="RefSeq" id="WP_345677253.1">
    <property type="nucleotide sequence ID" value="NZ_BAABHS010000015.1"/>
</dbReference>
<dbReference type="PANTHER" id="PTHR30055">
    <property type="entry name" value="HTH-TYPE TRANSCRIPTIONAL REGULATOR RUTR"/>
    <property type="match status" value="1"/>
</dbReference>
<dbReference type="InterPro" id="IPR009057">
    <property type="entry name" value="Homeodomain-like_sf"/>
</dbReference>
<comment type="caution">
    <text evidence="6">The sequence shown here is derived from an EMBL/GenBank/DDBJ whole genome shotgun (WGS) entry which is preliminary data.</text>
</comment>
<keyword evidence="1" id="KW-0805">Transcription regulation</keyword>
<dbReference type="SUPFAM" id="SSF46689">
    <property type="entry name" value="Homeodomain-like"/>
    <property type="match status" value="1"/>
</dbReference>
<gene>
    <name evidence="6" type="ORF">GCM10023205_43340</name>
</gene>
<evidence type="ECO:0000256" key="1">
    <source>
        <dbReference type="ARBA" id="ARBA00023015"/>
    </source>
</evidence>
<dbReference type="Gene3D" id="1.10.357.10">
    <property type="entry name" value="Tetracycline Repressor, domain 2"/>
    <property type="match status" value="1"/>
</dbReference>
<reference evidence="7" key="1">
    <citation type="journal article" date="2019" name="Int. J. Syst. Evol. Microbiol.">
        <title>The Global Catalogue of Microorganisms (GCM) 10K type strain sequencing project: providing services to taxonomists for standard genome sequencing and annotation.</title>
        <authorList>
            <consortium name="The Broad Institute Genomics Platform"/>
            <consortium name="The Broad Institute Genome Sequencing Center for Infectious Disease"/>
            <person name="Wu L."/>
            <person name="Ma J."/>
        </authorList>
    </citation>
    <scope>NUCLEOTIDE SEQUENCE [LARGE SCALE GENOMIC DNA]</scope>
    <source>
        <strain evidence="7">JCM 17986</strain>
    </source>
</reference>